<dbReference type="GO" id="GO:0008270">
    <property type="term" value="F:zinc ion binding"/>
    <property type="evidence" value="ECO:0007669"/>
    <property type="project" value="UniProtKB-KW"/>
</dbReference>
<dbReference type="PROSITE" id="PS00463">
    <property type="entry name" value="ZN2_CY6_FUNGAL_1"/>
    <property type="match status" value="1"/>
</dbReference>
<feature type="domain" description="Zn(2)-C6 fungal-type" evidence="9">
    <location>
        <begin position="85"/>
        <end position="114"/>
    </location>
</feature>
<gene>
    <name evidence="11" type="ORF">CT0861_08478</name>
</gene>
<feature type="domain" description="C2H2-type" evidence="10">
    <location>
        <begin position="16"/>
        <end position="44"/>
    </location>
</feature>
<evidence type="ECO:0000256" key="1">
    <source>
        <dbReference type="ARBA" id="ARBA00022723"/>
    </source>
</evidence>
<dbReference type="InterPro" id="IPR013087">
    <property type="entry name" value="Znf_C2H2_type"/>
</dbReference>
<accession>A0A166ST09</accession>
<evidence type="ECO:0000256" key="2">
    <source>
        <dbReference type="ARBA" id="ARBA00022771"/>
    </source>
</evidence>
<dbReference type="CDD" id="cd12148">
    <property type="entry name" value="fungal_TF_MHR"/>
    <property type="match status" value="1"/>
</dbReference>
<dbReference type="PROSITE" id="PS50048">
    <property type="entry name" value="ZN2_CY6_FUNGAL_2"/>
    <property type="match status" value="1"/>
</dbReference>
<protein>
    <submittedName>
        <fullName evidence="11">C6 transcription factor</fullName>
    </submittedName>
</protein>
<dbReference type="SMART" id="SM00355">
    <property type="entry name" value="ZnF_C2H2"/>
    <property type="match status" value="2"/>
</dbReference>
<dbReference type="PANTHER" id="PTHR47660">
    <property type="entry name" value="TRANSCRIPTION FACTOR WITH C2H2 AND ZN(2)-CYS(6) DNA BINDING DOMAIN (EUROFUNG)-RELATED-RELATED"/>
    <property type="match status" value="1"/>
</dbReference>
<dbReference type="Proteomes" id="UP000076552">
    <property type="component" value="Unassembled WGS sequence"/>
</dbReference>
<keyword evidence="1" id="KW-0479">Metal-binding</keyword>
<dbReference type="EMBL" id="LFIV01000077">
    <property type="protein sequence ID" value="KZL71155.1"/>
    <property type="molecule type" value="Genomic_DNA"/>
</dbReference>
<keyword evidence="5" id="KW-0804">Transcription</keyword>
<keyword evidence="3" id="KW-0862">Zinc</keyword>
<keyword evidence="6" id="KW-0539">Nucleus</keyword>
<keyword evidence="2 7" id="KW-0863">Zinc-finger</keyword>
<dbReference type="PROSITE" id="PS00028">
    <property type="entry name" value="ZINC_FINGER_C2H2_1"/>
    <property type="match status" value="2"/>
</dbReference>
<evidence type="ECO:0000259" key="10">
    <source>
        <dbReference type="PROSITE" id="PS50157"/>
    </source>
</evidence>
<proteinExistence type="predicted"/>
<evidence type="ECO:0000313" key="12">
    <source>
        <dbReference type="Proteomes" id="UP000076552"/>
    </source>
</evidence>
<evidence type="ECO:0000259" key="9">
    <source>
        <dbReference type="PROSITE" id="PS50048"/>
    </source>
</evidence>
<evidence type="ECO:0000256" key="5">
    <source>
        <dbReference type="ARBA" id="ARBA00023163"/>
    </source>
</evidence>
<dbReference type="CDD" id="cd00067">
    <property type="entry name" value="GAL4"/>
    <property type="match status" value="1"/>
</dbReference>
<dbReference type="GO" id="GO:0000981">
    <property type="term" value="F:DNA-binding transcription factor activity, RNA polymerase II-specific"/>
    <property type="evidence" value="ECO:0007669"/>
    <property type="project" value="InterPro"/>
</dbReference>
<dbReference type="Gene3D" id="4.10.240.10">
    <property type="entry name" value="Zn(2)-C6 fungal-type DNA-binding domain"/>
    <property type="match status" value="1"/>
</dbReference>
<dbReference type="SMART" id="SM00066">
    <property type="entry name" value="GAL4"/>
    <property type="match status" value="1"/>
</dbReference>
<evidence type="ECO:0000256" key="3">
    <source>
        <dbReference type="ARBA" id="ARBA00022833"/>
    </source>
</evidence>
<dbReference type="Gene3D" id="3.30.160.60">
    <property type="entry name" value="Classic Zinc Finger"/>
    <property type="match status" value="2"/>
</dbReference>
<dbReference type="Pfam" id="PF00172">
    <property type="entry name" value="Zn_clus"/>
    <property type="match status" value="1"/>
</dbReference>
<evidence type="ECO:0000313" key="11">
    <source>
        <dbReference type="EMBL" id="KZL71155.1"/>
    </source>
</evidence>
<dbReference type="PANTHER" id="PTHR47660:SF2">
    <property type="entry name" value="TRANSCRIPTION FACTOR WITH C2H2 AND ZN(2)-CYS(6) DNA BINDING DOMAIN (EUROFUNG)"/>
    <property type="match status" value="1"/>
</dbReference>
<organism evidence="11 12">
    <name type="scientific">Colletotrichum tofieldiae</name>
    <dbReference type="NCBI Taxonomy" id="708197"/>
    <lineage>
        <taxon>Eukaryota</taxon>
        <taxon>Fungi</taxon>
        <taxon>Dikarya</taxon>
        <taxon>Ascomycota</taxon>
        <taxon>Pezizomycotina</taxon>
        <taxon>Sordariomycetes</taxon>
        <taxon>Hypocreomycetidae</taxon>
        <taxon>Glomerellales</taxon>
        <taxon>Glomerellaceae</taxon>
        <taxon>Colletotrichum</taxon>
        <taxon>Colletotrichum spaethianum species complex</taxon>
    </lineage>
</organism>
<feature type="domain" description="C2H2-type" evidence="10">
    <location>
        <begin position="45"/>
        <end position="72"/>
    </location>
</feature>
<dbReference type="GO" id="GO:0003677">
    <property type="term" value="F:DNA binding"/>
    <property type="evidence" value="ECO:0007669"/>
    <property type="project" value="InterPro"/>
</dbReference>
<dbReference type="SUPFAM" id="SSF57701">
    <property type="entry name" value="Zn2/Cys6 DNA-binding domain"/>
    <property type="match status" value="1"/>
</dbReference>
<feature type="region of interest" description="Disordered" evidence="8">
    <location>
        <begin position="233"/>
        <end position="257"/>
    </location>
</feature>
<keyword evidence="4" id="KW-0805">Transcription regulation</keyword>
<dbReference type="SUPFAM" id="SSF57667">
    <property type="entry name" value="beta-beta-alpha zinc fingers"/>
    <property type="match status" value="1"/>
</dbReference>
<feature type="compositionally biased region" description="Polar residues" evidence="8">
    <location>
        <begin position="233"/>
        <end position="252"/>
    </location>
</feature>
<comment type="caution">
    <text evidence="11">The sequence shown here is derived from an EMBL/GenBank/DDBJ whole genome shotgun (WGS) entry which is preliminary data.</text>
</comment>
<reference evidence="11 12" key="1">
    <citation type="submission" date="2015-06" db="EMBL/GenBank/DDBJ databases">
        <title>Survival trade-offs in plant roots during colonization by closely related pathogenic and mutualistic fungi.</title>
        <authorList>
            <person name="Hacquard S."/>
            <person name="Kracher B."/>
            <person name="Hiruma K."/>
            <person name="Weinman A."/>
            <person name="Muench P."/>
            <person name="Garrido Oter R."/>
            <person name="Ver Loren van Themaat E."/>
            <person name="Dallerey J.-F."/>
            <person name="Damm U."/>
            <person name="Henrissat B."/>
            <person name="Lespinet O."/>
            <person name="Thon M."/>
            <person name="Kemen E."/>
            <person name="McHardy A.C."/>
            <person name="Schulze-Lefert P."/>
            <person name="O'Connell R.J."/>
        </authorList>
    </citation>
    <scope>NUCLEOTIDE SEQUENCE [LARGE SCALE GENOMIC DNA]</scope>
    <source>
        <strain evidence="11 12">0861</strain>
    </source>
</reference>
<dbReference type="InterPro" id="IPR001138">
    <property type="entry name" value="Zn2Cys6_DnaBD"/>
</dbReference>
<dbReference type="FunFam" id="3.30.160.60:FF:002343">
    <property type="entry name" value="Zinc finger protein 33A"/>
    <property type="match status" value="1"/>
</dbReference>
<dbReference type="InterPro" id="IPR007219">
    <property type="entry name" value="XnlR_reg_dom"/>
</dbReference>
<evidence type="ECO:0000256" key="8">
    <source>
        <dbReference type="SAM" id="MobiDB-lite"/>
    </source>
</evidence>
<dbReference type="InterPro" id="IPR036864">
    <property type="entry name" value="Zn2-C6_fun-type_DNA-bd_sf"/>
</dbReference>
<dbReference type="GO" id="GO:0006351">
    <property type="term" value="P:DNA-templated transcription"/>
    <property type="evidence" value="ECO:0007669"/>
    <property type="project" value="InterPro"/>
</dbReference>
<dbReference type="PROSITE" id="PS50157">
    <property type="entry name" value="ZINC_FINGER_C2H2_2"/>
    <property type="match status" value="2"/>
</dbReference>
<dbReference type="AlphaFoldDB" id="A0A166ST09"/>
<name>A0A166ST09_9PEZI</name>
<dbReference type="InterPro" id="IPR036236">
    <property type="entry name" value="Znf_C2H2_sf"/>
</dbReference>
<evidence type="ECO:0000256" key="6">
    <source>
        <dbReference type="ARBA" id="ARBA00023242"/>
    </source>
</evidence>
<dbReference type="Pfam" id="PF04082">
    <property type="entry name" value="Fungal_trans"/>
    <property type="match status" value="1"/>
</dbReference>
<keyword evidence="12" id="KW-1185">Reference proteome</keyword>
<evidence type="ECO:0000256" key="7">
    <source>
        <dbReference type="PROSITE-ProRule" id="PRU00042"/>
    </source>
</evidence>
<dbReference type="STRING" id="708197.A0A166ST09"/>
<sequence length="805" mass="88373">MHKHVSNGRIGKQTLYQCSQCQRQYHRTEHLARHVRSIHTKQRPYPCRSCGKAFGRMDILRRHEMTHGDESIMQSLDASDRVSQACKMCKAAKVKCSERKPCVRCTGKGMRCEYEGVGEGAEGIDEIHEGQQQPFSIRVEGVSAGEDDVPPEVDRALNDAPLSSVPFPCSLNPHAVQDTLAHEEDPYTAEDLSFGFDWDLEMTGLAYLQTATAVTLDLTPDVVQQQLLPNVSPATRETLSTTGSWEPQSSENAEMERPHLAADEANLKPPRVKPATPGTPTPAPVLCLSAAARNSIVSMILNNTSRANAVPVLAAFPSTGALEALVGVYAHVCETARINDVVHLPTLELERQRPELLGAVVAIGAIGAGSTVARKFGFAMQEVVWASLFRSWEGNNANLRDISLAQAFFLQQHIAFFSGVRRKVAFAESCSNTMQVLIKNGGHLRGAMRPDDDFSLGDLLALDGQSLEDVWRRWSARESQRRLVYAAYMMDAHVSMAHGTQILSSCSNMRIPFPVSRTLWKAETARRWRDEMLLLRGASRPSPTLCLRDIMGDPTLVAKHRDLVDANFVVLGFLAGHWALVKECQQLGAISEGMSGPWSSMILSARRVELSSMLKLFTSQVQNAGLRLSPEAELLTEVLHMHSLAPLGGSRPQEVSSPQSSPTTAYDCGLLETTEHRKALWRAGRAVRAAVRFPAGTLCDVYAIALSQAATLLWRHGVLSSQARRWDPSPAHGSGVCIVDGDEVPEHQVLSKGTRLALLGVEPEPVVLEDPAGVARRIRGVIEHNWRDSLVPFGVEEVCRMLDTL</sequence>
<evidence type="ECO:0000256" key="4">
    <source>
        <dbReference type="ARBA" id="ARBA00023015"/>
    </source>
</evidence>